<name>A0A1W2A521_9FIRM</name>
<evidence type="ECO:0000259" key="6">
    <source>
        <dbReference type="Pfam" id="PF26311"/>
    </source>
</evidence>
<evidence type="ECO:0000256" key="1">
    <source>
        <dbReference type="ARBA" id="ARBA00001974"/>
    </source>
</evidence>
<keyword evidence="3" id="KW-0285">Flavoprotein</keyword>
<sequence>MGEYMLKHWYEAKKTHKISCKPITLKVDNHDTGAVAKKYDAIIIGAGPAGLTAAYFMARDGLDVLVLERGPYAGAKNCGGVSIMAEHTHKLFPNFWEEFRCERIITDQSYWWMTEDSVLSTRFQSARLAAAPYNRFSVKRGNLYQWLADKATEAGAHVLFNYTVEEVLFNDGQATGVVAVNTGSSKFLANIIVLADGANSLLAERSGLAARVTPENMSLYVKETIALPASVIEERFNLLPGQGTIIGLIGYPTAGFNGTASIHTFRDSISLNVGIAVADFAQAGFNPNDLLERIKKHPQIKQLIAGGQTIEYGGSLIPEGGYYAIPKLVHPGLMIVGDAGSLVNGTHGINLAMWSGFYAAKAAHSAKISRDYSTRKLSLYTELLKESFIMQDLKANAGVAKLMRDLPYAFDLYSRMASETAYQVSRVYTMPKRAKRIMVFKKLTSMQPVLKILSDAWKTLKVIR</sequence>
<evidence type="ECO:0000313" key="7">
    <source>
        <dbReference type="EMBL" id="SMC55774.1"/>
    </source>
</evidence>
<dbReference type="Proteomes" id="UP000192738">
    <property type="component" value="Unassembled WGS sequence"/>
</dbReference>
<dbReference type="InterPro" id="IPR036188">
    <property type="entry name" value="FAD/NAD-bd_sf"/>
</dbReference>
<comment type="cofactor">
    <cofactor evidence="1">
        <name>FAD</name>
        <dbReference type="ChEBI" id="CHEBI:57692"/>
    </cofactor>
</comment>
<dbReference type="Pfam" id="PF12831">
    <property type="entry name" value="FAD_oxidored"/>
    <property type="match status" value="1"/>
</dbReference>
<keyword evidence="4" id="KW-0274">FAD</keyword>
<dbReference type="InterPro" id="IPR059103">
    <property type="entry name" value="FixC-like_C"/>
</dbReference>
<evidence type="ECO:0000313" key="8">
    <source>
        <dbReference type="Proteomes" id="UP000192738"/>
    </source>
</evidence>
<accession>A0A1W2A521</accession>
<dbReference type="AlphaFoldDB" id="A0A1W2A521"/>
<evidence type="ECO:0000256" key="5">
    <source>
        <dbReference type="ARBA" id="ARBA00023002"/>
    </source>
</evidence>
<dbReference type="PRINTS" id="PR00420">
    <property type="entry name" value="RNGMNOXGNASE"/>
</dbReference>
<proteinExistence type="inferred from homology"/>
<gene>
    <name evidence="7" type="ORF">SAMN04488500_10540</name>
</gene>
<evidence type="ECO:0000256" key="4">
    <source>
        <dbReference type="ARBA" id="ARBA00022827"/>
    </source>
</evidence>
<dbReference type="STRING" id="112901.SAMN04488500_10540"/>
<protein>
    <submittedName>
        <fullName evidence="7">Electron transfer flavoprotein-quinone oxidoreductase</fullName>
    </submittedName>
</protein>
<dbReference type="Gene3D" id="3.50.50.60">
    <property type="entry name" value="FAD/NAD(P)-binding domain"/>
    <property type="match status" value="1"/>
</dbReference>
<comment type="similarity">
    <text evidence="2">Belongs to the ETF-QO/FixC family.</text>
</comment>
<organism evidence="7 8">
    <name type="scientific">Sporomusa malonica</name>
    <dbReference type="NCBI Taxonomy" id="112901"/>
    <lineage>
        <taxon>Bacteria</taxon>
        <taxon>Bacillati</taxon>
        <taxon>Bacillota</taxon>
        <taxon>Negativicutes</taxon>
        <taxon>Selenomonadales</taxon>
        <taxon>Sporomusaceae</taxon>
        <taxon>Sporomusa</taxon>
    </lineage>
</organism>
<dbReference type="EMBL" id="FWXI01000005">
    <property type="protein sequence ID" value="SMC55774.1"/>
    <property type="molecule type" value="Genomic_DNA"/>
</dbReference>
<dbReference type="PANTHER" id="PTHR43624">
    <property type="entry name" value="ELECTRON TRANSFER FLAVOPROTEIN-QUINONE OXIDOREDUCTASE YDIS-RELATED"/>
    <property type="match status" value="1"/>
</dbReference>
<dbReference type="InterPro" id="IPR039651">
    <property type="entry name" value="FixC-like"/>
</dbReference>
<evidence type="ECO:0000256" key="2">
    <source>
        <dbReference type="ARBA" id="ARBA00006796"/>
    </source>
</evidence>
<reference evidence="7 8" key="1">
    <citation type="submission" date="2017-04" db="EMBL/GenBank/DDBJ databases">
        <authorList>
            <person name="Afonso C.L."/>
            <person name="Miller P.J."/>
            <person name="Scott M.A."/>
            <person name="Spackman E."/>
            <person name="Goraichik I."/>
            <person name="Dimitrov K.M."/>
            <person name="Suarez D.L."/>
            <person name="Swayne D.E."/>
        </authorList>
    </citation>
    <scope>NUCLEOTIDE SEQUENCE [LARGE SCALE GENOMIC DNA]</scope>
    <source>
        <strain evidence="7 8">DSM 5090</strain>
    </source>
</reference>
<evidence type="ECO:0000256" key="3">
    <source>
        <dbReference type="ARBA" id="ARBA00022630"/>
    </source>
</evidence>
<keyword evidence="8" id="KW-1185">Reference proteome</keyword>
<keyword evidence="5" id="KW-0560">Oxidoreductase</keyword>
<dbReference type="SUPFAM" id="SSF51905">
    <property type="entry name" value="FAD/NAD(P)-binding domain"/>
    <property type="match status" value="1"/>
</dbReference>
<dbReference type="PANTHER" id="PTHR43624:SF2">
    <property type="entry name" value="ELECTRON TRANSFER FLAVOPROTEIN-QUINONE OXIDOREDUCTASE YDIS-RELATED"/>
    <property type="match status" value="1"/>
</dbReference>
<dbReference type="SUPFAM" id="SSF54373">
    <property type="entry name" value="FAD-linked reductases, C-terminal domain"/>
    <property type="match status" value="1"/>
</dbReference>
<dbReference type="Pfam" id="PF26311">
    <property type="entry name" value="ETF-QO_FixC_C"/>
    <property type="match status" value="1"/>
</dbReference>
<dbReference type="GO" id="GO:0016491">
    <property type="term" value="F:oxidoreductase activity"/>
    <property type="evidence" value="ECO:0007669"/>
    <property type="project" value="UniProtKB-KW"/>
</dbReference>
<feature type="domain" description="FixC-like C-terminal" evidence="6">
    <location>
        <begin position="402"/>
        <end position="464"/>
    </location>
</feature>